<reference evidence="3" key="1">
    <citation type="journal article" date="2011" name="Nat. Genet.">
        <title>The Arabidopsis lyrata genome sequence and the basis of rapid genome size change.</title>
        <authorList>
            <person name="Hu T.T."/>
            <person name="Pattyn P."/>
            <person name="Bakker E.G."/>
            <person name="Cao J."/>
            <person name="Cheng J.-F."/>
            <person name="Clark R.M."/>
            <person name="Fahlgren N."/>
            <person name="Fawcett J.A."/>
            <person name="Grimwood J."/>
            <person name="Gundlach H."/>
            <person name="Haberer G."/>
            <person name="Hollister J.D."/>
            <person name="Ossowski S."/>
            <person name="Ottilar R.P."/>
            <person name="Salamov A.A."/>
            <person name="Schneeberger K."/>
            <person name="Spannagl M."/>
            <person name="Wang X."/>
            <person name="Yang L."/>
            <person name="Nasrallah M.E."/>
            <person name="Bergelson J."/>
            <person name="Carrington J.C."/>
            <person name="Gaut B.S."/>
            <person name="Schmutz J."/>
            <person name="Mayer K.F.X."/>
            <person name="Van de Peer Y."/>
            <person name="Grigoriev I.V."/>
            <person name="Nordborg M."/>
            <person name="Weigel D."/>
            <person name="Guo Y.-L."/>
        </authorList>
    </citation>
    <scope>NUCLEOTIDE SEQUENCE [LARGE SCALE GENOMIC DNA]</scope>
    <source>
        <strain evidence="3">cv. MN47</strain>
    </source>
</reference>
<dbReference type="Gramene" id="scaffold_81000004.1">
    <property type="protein sequence ID" value="scaffold_81000004.1"/>
    <property type="gene ID" value="scaffold_81000004.1"/>
</dbReference>
<dbReference type="EMBL" id="GL349231">
    <property type="protein sequence ID" value="EFH38524.1"/>
    <property type="molecule type" value="Genomic_DNA"/>
</dbReference>
<evidence type="ECO:0000313" key="2">
    <source>
        <dbReference type="EMBL" id="EFH38524.1"/>
    </source>
</evidence>
<gene>
    <name evidence="2" type="ORF">ARALYDRAFT_920994</name>
</gene>
<keyword evidence="3" id="KW-1185">Reference proteome</keyword>
<dbReference type="eggNOG" id="KOG0246">
    <property type="taxonomic scope" value="Eukaryota"/>
</dbReference>
<evidence type="ECO:0000256" key="1">
    <source>
        <dbReference type="SAM" id="MobiDB-lite"/>
    </source>
</evidence>
<feature type="region of interest" description="Disordered" evidence="1">
    <location>
        <begin position="1"/>
        <end position="27"/>
    </location>
</feature>
<dbReference type="STRING" id="81972.D7MY60"/>
<organism evidence="3">
    <name type="scientific">Arabidopsis lyrata subsp. lyrata</name>
    <name type="common">Lyre-leaved rock-cress</name>
    <dbReference type="NCBI Taxonomy" id="81972"/>
    <lineage>
        <taxon>Eukaryota</taxon>
        <taxon>Viridiplantae</taxon>
        <taxon>Streptophyta</taxon>
        <taxon>Embryophyta</taxon>
        <taxon>Tracheophyta</taxon>
        <taxon>Spermatophyta</taxon>
        <taxon>Magnoliopsida</taxon>
        <taxon>eudicotyledons</taxon>
        <taxon>Gunneridae</taxon>
        <taxon>Pentapetalae</taxon>
        <taxon>rosids</taxon>
        <taxon>malvids</taxon>
        <taxon>Brassicales</taxon>
        <taxon>Brassicaceae</taxon>
        <taxon>Camelineae</taxon>
        <taxon>Arabidopsis</taxon>
    </lineage>
</organism>
<evidence type="ECO:0000313" key="3">
    <source>
        <dbReference type="Proteomes" id="UP000008694"/>
    </source>
</evidence>
<protein>
    <submittedName>
        <fullName evidence="2">Uncharacterized protein</fullName>
    </submittedName>
</protein>
<name>D7MY60_ARALL</name>
<feature type="compositionally biased region" description="Polar residues" evidence="1">
    <location>
        <begin position="18"/>
        <end position="27"/>
    </location>
</feature>
<dbReference type="HOGENOM" id="CLU_2761246_0_0_1"/>
<accession>D7MY60</accession>
<proteinExistence type="predicted"/>
<sequence length="70" mass="7855">MNGRQRSGAAAVHHQRQLSDNPLDMSSSNGRWLQSTGLQHFQSSANVISESDPFLLLLLIFPSIQKFKFL</sequence>
<dbReference type="Proteomes" id="UP000008694">
    <property type="component" value="Unassembled WGS sequence"/>
</dbReference>
<dbReference type="AlphaFoldDB" id="D7MY60"/>